<feature type="region of interest" description="Disordered" evidence="1">
    <location>
        <begin position="49"/>
        <end position="100"/>
    </location>
</feature>
<organism evidence="3 4">
    <name type="scientific">Lusitaniella coriacea LEGE 07157</name>
    <dbReference type="NCBI Taxonomy" id="945747"/>
    <lineage>
        <taxon>Bacteria</taxon>
        <taxon>Bacillati</taxon>
        <taxon>Cyanobacteriota</taxon>
        <taxon>Cyanophyceae</taxon>
        <taxon>Spirulinales</taxon>
        <taxon>Lusitaniellaceae</taxon>
        <taxon>Lusitaniella</taxon>
    </lineage>
</organism>
<dbReference type="Proteomes" id="UP000654482">
    <property type="component" value="Unassembled WGS sequence"/>
</dbReference>
<accession>A0A8J7DWI5</accession>
<feature type="compositionally biased region" description="Polar residues" evidence="1">
    <location>
        <begin position="86"/>
        <end position="100"/>
    </location>
</feature>
<dbReference type="InterPro" id="IPR025295">
    <property type="entry name" value="eCIS_core_dom"/>
</dbReference>
<feature type="region of interest" description="Disordered" evidence="1">
    <location>
        <begin position="185"/>
        <end position="209"/>
    </location>
</feature>
<dbReference type="EMBL" id="JADEWZ010000014">
    <property type="protein sequence ID" value="MBE9116384.1"/>
    <property type="molecule type" value="Genomic_DNA"/>
</dbReference>
<evidence type="ECO:0000313" key="3">
    <source>
        <dbReference type="EMBL" id="MBE9116384.1"/>
    </source>
</evidence>
<sequence>MMGNVMHSGTDEGSGSNSGMVLQTKLTIGEPGDIYEQEADRVAKQVVSQINSPNSESNATNKGIQAKAEGIKPVTPLTLSGKPKPQLQQSGEGGTASPTLETSINQAKSSGQSLPNSLQQKVGQAMGTDFSGVKVHTDSNADTLNRSLSSRAFTTGNHIFFKRGEYNPTSSGGQELITHELTHVRQQQPSVAHGSMKTRGVRMQTSQTKGNLLQRKVVEKIKIHKETYGWTNDFDTSESIEKQPGLSVNKEEKDAVDIDLAVYPHIKEEALENYDTQARTGKAFIEQDKVMEITKPPSDVVKYPEKDGVGVKLYSPTIQAIVYHSGNKSLTVHPREYKVGGKVGVDVRNIFEDKRFRVTKRIRQADPRHTSTHHTNYYKFKGVEPHDHWFKWPPSVISENFKEKFQEALVAKGHLKVGTFNDEYEKAVMEEYEKERKYWEKMGGASHDEWSY</sequence>
<keyword evidence="4" id="KW-1185">Reference proteome</keyword>
<feature type="domain" description="eCIS core" evidence="2">
    <location>
        <begin position="114"/>
        <end position="188"/>
    </location>
</feature>
<gene>
    <name evidence="3" type="ORF">IQ249_10785</name>
</gene>
<feature type="compositionally biased region" description="Polar residues" evidence="1">
    <location>
        <begin position="49"/>
        <end position="63"/>
    </location>
</feature>
<evidence type="ECO:0000256" key="1">
    <source>
        <dbReference type="SAM" id="MobiDB-lite"/>
    </source>
</evidence>
<comment type="caution">
    <text evidence="3">The sequence shown here is derived from an EMBL/GenBank/DDBJ whole genome shotgun (WGS) entry which is preliminary data.</text>
</comment>
<name>A0A8J7DWI5_9CYAN</name>
<proteinExistence type="predicted"/>
<dbReference type="Pfam" id="PF13699">
    <property type="entry name" value="eCIS_core"/>
    <property type="match status" value="1"/>
</dbReference>
<dbReference type="AlphaFoldDB" id="A0A8J7DWI5"/>
<evidence type="ECO:0000259" key="2">
    <source>
        <dbReference type="Pfam" id="PF13699"/>
    </source>
</evidence>
<reference evidence="3" key="1">
    <citation type="submission" date="2020-10" db="EMBL/GenBank/DDBJ databases">
        <authorList>
            <person name="Castelo-Branco R."/>
            <person name="Eusebio N."/>
            <person name="Adriana R."/>
            <person name="Vieira A."/>
            <person name="Brugerolle De Fraissinette N."/>
            <person name="Rezende De Castro R."/>
            <person name="Schneider M.P."/>
            <person name="Vasconcelos V."/>
            <person name="Leao P.N."/>
        </authorList>
    </citation>
    <scope>NUCLEOTIDE SEQUENCE</scope>
    <source>
        <strain evidence="3">LEGE 07157</strain>
    </source>
</reference>
<evidence type="ECO:0000313" key="4">
    <source>
        <dbReference type="Proteomes" id="UP000654482"/>
    </source>
</evidence>
<protein>
    <submittedName>
        <fullName evidence="3">DUF4157 domain-containing protein</fullName>
    </submittedName>
</protein>